<dbReference type="Pfam" id="PF00583">
    <property type="entry name" value="Acetyltransf_1"/>
    <property type="match status" value="1"/>
</dbReference>
<dbReference type="GO" id="GO:0016747">
    <property type="term" value="F:acyltransferase activity, transferring groups other than amino-acyl groups"/>
    <property type="evidence" value="ECO:0007669"/>
    <property type="project" value="InterPro"/>
</dbReference>
<dbReference type="RefSeq" id="WP_149818042.1">
    <property type="nucleotide sequence ID" value="NZ_VUOA01000022.1"/>
</dbReference>
<dbReference type="CDD" id="cd04301">
    <property type="entry name" value="NAT_SF"/>
    <property type="match status" value="1"/>
</dbReference>
<feature type="domain" description="N-acetyltransferase" evidence="1">
    <location>
        <begin position="22"/>
        <end position="187"/>
    </location>
</feature>
<keyword evidence="2" id="KW-0808">Transferase</keyword>
<evidence type="ECO:0000313" key="3">
    <source>
        <dbReference type="Proteomes" id="UP000323142"/>
    </source>
</evidence>
<accession>A0A5B2VBI1</accession>
<evidence type="ECO:0000313" key="2">
    <source>
        <dbReference type="EMBL" id="KAA2236843.1"/>
    </source>
</evidence>
<dbReference type="EMBL" id="VUOA01000022">
    <property type="protein sequence ID" value="KAA2236843.1"/>
    <property type="molecule type" value="Genomic_DNA"/>
</dbReference>
<evidence type="ECO:0000259" key="1">
    <source>
        <dbReference type="PROSITE" id="PS51186"/>
    </source>
</evidence>
<dbReference type="AlphaFoldDB" id="A0A5B2VBI1"/>
<sequence length="199" mass="21899">MLQRTIATDPIRLPSPSLPATGIIRRLWPGDVALVRDHLLRLDPDSRRSRFTGAVSDAFLETYAERALLSDGLVLGYRAGDGLRGVAELQMVDETRAEAAFSVEAGYRRRGVGAALFRRILLGARNRGARTVHLRCLPHNRAMQALARRHGARLVFDGDEMVGEVATRGPTPASIWEEAFAEGLTLPLALLDRRPRLTA</sequence>
<dbReference type="InterPro" id="IPR000182">
    <property type="entry name" value="GNAT_dom"/>
</dbReference>
<dbReference type="PROSITE" id="PS51186">
    <property type="entry name" value="GNAT"/>
    <property type="match status" value="1"/>
</dbReference>
<reference evidence="2 3" key="2">
    <citation type="submission" date="2019-09" db="EMBL/GenBank/DDBJ databases">
        <authorList>
            <person name="Jin C."/>
        </authorList>
    </citation>
    <scope>NUCLEOTIDE SEQUENCE [LARGE SCALE GENOMIC DNA]</scope>
    <source>
        <strain evidence="2 3">BN140002</strain>
    </source>
</reference>
<name>A0A5B2VBI1_9HYPH</name>
<organism evidence="2 3">
    <name type="scientific">Salinarimonas soli</name>
    <dbReference type="NCBI Taxonomy" id="1638099"/>
    <lineage>
        <taxon>Bacteria</taxon>
        <taxon>Pseudomonadati</taxon>
        <taxon>Pseudomonadota</taxon>
        <taxon>Alphaproteobacteria</taxon>
        <taxon>Hyphomicrobiales</taxon>
        <taxon>Salinarimonadaceae</taxon>
        <taxon>Salinarimonas</taxon>
    </lineage>
</organism>
<dbReference type="InterPro" id="IPR016181">
    <property type="entry name" value="Acyl_CoA_acyltransferase"/>
</dbReference>
<dbReference type="Gene3D" id="3.40.630.30">
    <property type="match status" value="1"/>
</dbReference>
<dbReference type="SUPFAM" id="SSF55729">
    <property type="entry name" value="Acyl-CoA N-acyltransferases (Nat)"/>
    <property type="match status" value="1"/>
</dbReference>
<comment type="caution">
    <text evidence="2">The sequence shown here is derived from an EMBL/GenBank/DDBJ whole genome shotgun (WGS) entry which is preliminary data.</text>
</comment>
<gene>
    <name evidence="2" type="ORF">F0L46_12685</name>
</gene>
<proteinExistence type="predicted"/>
<reference evidence="2 3" key="1">
    <citation type="submission" date="2019-09" db="EMBL/GenBank/DDBJ databases">
        <title>Salinarimonas rosea gen. nov., sp. nov., a new member of the a-2 subgroup of the Proteobacteria.</title>
        <authorList>
            <person name="Liu J."/>
        </authorList>
    </citation>
    <scope>NUCLEOTIDE SEQUENCE [LARGE SCALE GENOMIC DNA]</scope>
    <source>
        <strain evidence="2 3">BN140002</strain>
    </source>
</reference>
<keyword evidence="3" id="KW-1185">Reference proteome</keyword>
<dbReference type="OrthoDB" id="7843527at2"/>
<dbReference type="Proteomes" id="UP000323142">
    <property type="component" value="Unassembled WGS sequence"/>
</dbReference>
<protein>
    <submittedName>
        <fullName evidence="2">GNAT family N-acetyltransferase</fullName>
    </submittedName>
</protein>